<dbReference type="GO" id="GO:0032259">
    <property type="term" value="P:methylation"/>
    <property type="evidence" value="ECO:0007669"/>
    <property type="project" value="UniProtKB-KW"/>
</dbReference>
<keyword evidence="10" id="KW-1185">Reference proteome</keyword>
<dbReference type="Pfam" id="PF00145">
    <property type="entry name" value="DNA_methylase"/>
    <property type="match status" value="1"/>
</dbReference>
<comment type="similarity">
    <text evidence="6 7">Belongs to the class I-like SAM-binding methyltransferase superfamily. C5-methyltransferase family.</text>
</comment>
<protein>
    <recommendedName>
        <fullName evidence="8">Cytosine-specific methyltransferase</fullName>
        <ecNumber evidence="8">2.1.1.37</ecNumber>
    </recommendedName>
</protein>
<comment type="catalytic activity">
    <reaction evidence="5 8">
        <text>a 2'-deoxycytidine in DNA + S-adenosyl-L-methionine = a 5-methyl-2'-deoxycytidine in DNA + S-adenosyl-L-homocysteine + H(+)</text>
        <dbReference type="Rhea" id="RHEA:13681"/>
        <dbReference type="Rhea" id="RHEA-COMP:11369"/>
        <dbReference type="Rhea" id="RHEA-COMP:11370"/>
        <dbReference type="ChEBI" id="CHEBI:15378"/>
        <dbReference type="ChEBI" id="CHEBI:57856"/>
        <dbReference type="ChEBI" id="CHEBI:59789"/>
        <dbReference type="ChEBI" id="CHEBI:85452"/>
        <dbReference type="ChEBI" id="CHEBI:85454"/>
        <dbReference type="EC" id="2.1.1.37"/>
    </reaction>
</comment>
<dbReference type="EC" id="2.1.1.37" evidence="8"/>
<keyword evidence="3 6" id="KW-0949">S-adenosyl-L-methionine</keyword>
<dbReference type="Gene3D" id="3.90.120.10">
    <property type="entry name" value="DNA Methylase, subunit A, domain 2"/>
    <property type="match status" value="1"/>
</dbReference>
<dbReference type="PROSITE" id="PS00094">
    <property type="entry name" value="C5_MTASE_1"/>
    <property type="match status" value="1"/>
</dbReference>
<keyword evidence="4" id="KW-0680">Restriction system</keyword>
<evidence type="ECO:0000256" key="8">
    <source>
        <dbReference type="RuleBase" id="RU000417"/>
    </source>
</evidence>
<dbReference type="PANTHER" id="PTHR10629">
    <property type="entry name" value="CYTOSINE-SPECIFIC METHYLTRANSFERASE"/>
    <property type="match status" value="1"/>
</dbReference>
<dbReference type="PRINTS" id="PR00105">
    <property type="entry name" value="C5METTRFRASE"/>
</dbReference>
<name>A0ABT7IFM6_9GAMM</name>
<keyword evidence="1 6" id="KW-0489">Methyltransferase</keyword>
<evidence type="ECO:0000256" key="3">
    <source>
        <dbReference type="ARBA" id="ARBA00022691"/>
    </source>
</evidence>
<feature type="active site" evidence="6">
    <location>
        <position position="86"/>
    </location>
</feature>
<dbReference type="PANTHER" id="PTHR10629:SF52">
    <property type="entry name" value="DNA (CYTOSINE-5)-METHYLTRANSFERASE 1"/>
    <property type="match status" value="1"/>
</dbReference>
<dbReference type="SUPFAM" id="SSF53335">
    <property type="entry name" value="S-adenosyl-L-methionine-dependent methyltransferases"/>
    <property type="match status" value="1"/>
</dbReference>
<evidence type="ECO:0000256" key="7">
    <source>
        <dbReference type="RuleBase" id="RU000416"/>
    </source>
</evidence>
<dbReference type="PROSITE" id="PS51679">
    <property type="entry name" value="SAM_MT_C5"/>
    <property type="match status" value="1"/>
</dbReference>
<comment type="caution">
    <text evidence="9">The sequence shown here is derived from an EMBL/GenBank/DDBJ whole genome shotgun (WGS) entry which is preliminary data.</text>
</comment>
<keyword evidence="2 6" id="KW-0808">Transferase</keyword>
<evidence type="ECO:0000313" key="10">
    <source>
        <dbReference type="Proteomes" id="UP001227964"/>
    </source>
</evidence>
<dbReference type="GO" id="GO:0008168">
    <property type="term" value="F:methyltransferase activity"/>
    <property type="evidence" value="ECO:0007669"/>
    <property type="project" value="UniProtKB-KW"/>
</dbReference>
<evidence type="ECO:0000313" key="9">
    <source>
        <dbReference type="EMBL" id="MDL0432965.1"/>
    </source>
</evidence>
<dbReference type="NCBIfam" id="TIGR00675">
    <property type="entry name" value="dcm"/>
    <property type="match status" value="1"/>
</dbReference>
<dbReference type="EMBL" id="JASSVS010000010">
    <property type="protein sequence ID" value="MDL0432965.1"/>
    <property type="molecule type" value="Genomic_DNA"/>
</dbReference>
<evidence type="ECO:0000256" key="6">
    <source>
        <dbReference type="PROSITE-ProRule" id="PRU01016"/>
    </source>
</evidence>
<evidence type="ECO:0000256" key="2">
    <source>
        <dbReference type="ARBA" id="ARBA00022679"/>
    </source>
</evidence>
<dbReference type="InterPro" id="IPR029063">
    <property type="entry name" value="SAM-dependent_MTases_sf"/>
</dbReference>
<gene>
    <name evidence="9" type="ORF">QPM17_17610</name>
</gene>
<dbReference type="InterPro" id="IPR001525">
    <property type="entry name" value="C5_MeTfrase"/>
</dbReference>
<evidence type="ECO:0000256" key="1">
    <source>
        <dbReference type="ARBA" id="ARBA00022603"/>
    </source>
</evidence>
<dbReference type="RefSeq" id="WP_273064139.1">
    <property type="nucleotide sequence ID" value="NZ_JASSVS010000010.1"/>
</dbReference>
<dbReference type="InterPro" id="IPR018117">
    <property type="entry name" value="C5_DNA_meth_AS"/>
</dbReference>
<evidence type="ECO:0000256" key="4">
    <source>
        <dbReference type="ARBA" id="ARBA00022747"/>
    </source>
</evidence>
<proteinExistence type="inferred from homology"/>
<dbReference type="Gene3D" id="3.40.50.150">
    <property type="entry name" value="Vaccinia Virus protein VP39"/>
    <property type="match status" value="1"/>
</dbReference>
<organism evidence="9 10">
    <name type="scientific">Marinobacter azerbaijanicus</name>
    <dbReference type="NCBI Taxonomy" id="3050455"/>
    <lineage>
        <taxon>Bacteria</taxon>
        <taxon>Pseudomonadati</taxon>
        <taxon>Pseudomonadota</taxon>
        <taxon>Gammaproteobacteria</taxon>
        <taxon>Pseudomonadales</taxon>
        <taxon>Marinobacteraceae</taxon>
        <taxon>Marinobacter</taxon>
    </lineage>
</organism>
<reference evidence="9 10" key="1">
    <citation type="submission" date="2023-06" db="EMBL/GenBank/DDBJ databases">
        <title>Marinobacter azerbaijanicus a moderately halophilic, isolated from Urmia Lake in Azerbaijan region of Iran.</title>
        <authorList>
            <person name="Sanchez-Porro C."/>
            <person name="Aghdam E.M."/>
            <person name="Saheb S.M."/>
            <person name="Tarhriz V."/>
            <person name="Kazemi E."/>
            <person name="Ammozegar M.A."/>
            <person name="Ventosa A."/>
            <person name="Hejazi M.S."/>
        </authorList>
    </citation>
    <scope>NUCLEOTIDE SEQUENCE [LARGE SCALE GENOMIC DNA]</scope>
    <source>
        <strain evidence="9 10">TBZ242</strain>
    </source>
</reference>
<accession>A0ABT7IFM6</accession>
<evidence type="ECO:0000256" key="5">
    <source>
        <dbReference type="ARBA" id="ARBA00047422"/>
    </source>
</evidence>
<sequence>MIPPINLKAVDLFSGCGGLTQGLRDAGFSVEAAVELDPLAAETYAANHPAVRLFNEDIRSLSSIDLLNACGLKKGELDLLAGCPPCQGFSRMRLNNKKRRMSDPRNRLIDEVLRLVRDVFPKAIMLENVPNLARYSRFLKFKSELRKLGYKVTDEVLDVADFGVPQRRRRLVLLASREGALNHPQPVSQRTTVRSVIEELPVHVLEKDVLHNLPEKRSERVQQLIRAIPKDGGSRSSLSPELALKCHTKHDGYYDVYGRMSWDDVSPTITGGCINPSKGRFLHPTEDRAISLREAAMLQSFPPEYTFSLRRGKYAAAEMIGNALPPLFSRLQAEVIRDHLTQK</sequence>
<dbReference type="Proteomes" id="UP001227964">
    <property type="component" value="Unassembled WGS sequence"/>
</dbReference>
<dbReference type="InterPro" id="IPR050390">
    <property type="entry name" value="C5-Methyltransferase"/>
</dbReference>